<protein>
    <submittedName>
        <fullName evidence="1">Uncharacterized protein</fullName>
    </submittedName>
</protein>
<organism evidence="1 2">
    <name type="scientific">Lactuca saligna</name>
    <name type="common">Willowleaf lettuce</name>
    <dbReference type="NCBI Taxonomy" id="75948"/>
    <lineage>
        <taxon>Eukaryota</taxon>
        <taxon>Viridiplantae</taxon>
        <taxon>Streptophyta</taxon>
        <taxon>Embryophyta</taxon>
        <taxon>Tracheophyta</taxon>
        <taxon>Spermatophyta</taxon>
        <taxon>Magnoliopsida</taxon>
        <taxon>eudicotyledons</taxon>
        <taxon>Gunneridae</taxon>
        <taxon>Pentapetalae</taxon>
        <taxon>asterids</taxon>
        <taxon>campanulids</taxon>
        <taxon>Asterales</taxon>
        <taxon>Asteraceae</taxon>
        <taxon>Cichorioideae</taxon>
        <taxon>Cichorieae</taxon>
        <taxon>Lactucinae</taxon>
        <taxon>Lactuca</taxon>
    </lineage>
</organism>
<dbReference type="Proteomes" id="UP001177003">
    <property type="component" value="Chromosome 4"/>
</dbReference>
<gene>
    <name evidence="1" type="ORF">LSALG_LOCUS21593</name>
</gene>
<name>A0AA35YXJ4_LACSI</name>
<reference evidence="1" key="1">
    <citation type="submission" date="2023-04" db="EMBL/GenBank/DDBJ databases">
        <authorList>
            <person name="Vijverberg K."/>
            <person name="Xiong W."/>
            <person name="Schranz E."/>
        </authorList>
    </citation>
    <scope>NUCLEOTIDE SEQUENCE</scope>
</reference>
<dbReference type="EMBL" id="OX465080">
    <property type="protein sequence ID" value="CAI9281926.1"/>
    <property type="molecule type" value="Genomic_DNA"/>
</dbReference>
<dbReference type="AlphaFoldDB" id="A0AA35YXJ4"/>
<evidence type="ECO:0000313" key="2">
    <source>
        <dbReference type="Proteomes" id="UP001177003"/>
    </source>
</evidence>
<keyword evidence="2" id="KW-1185">Reference proteome</keyword>
<evidence type="ECO:0000313" key="1">
    <source>
        <dbReference type="EMBL" id="CAI9281926.1"/>
    </source>
</evidence>
<proteinExistence type="predicted"/>
<accession>A0AA35YXJ4</accession>
<sequence length="167" mass="19612">MQSSEHEEVDPIHDEELVTSLVPLPYWLGSGIKHIRKPSLKYNLICRWIEKKSLHWLPGIQIIVANPNQYYPFHDGWEQNHPQDFKRMEAQRTQDKEASRSDHHKIQYAYDFMITHDIQRLETEGHIRAALARVISINERSGGLEWRVMVVVELIQEILDVLSHNSA</sequence>